<dbReference type="AlphaFoldDB" id="A0A176WP17"/>
<protein>
    <submittedName>
        <fullName evidence="2">Uncharacterized protein</fullName>
    </submittedName>
</protein>
<feature type="region of interest" description="Disordered" evidence="1">
    <location>
        <begin position="31"/>
        <end position="97"/>
    </location>
</feature>
<accession>A0A176WP17</accession>
<organism evidence="2 3">
    <name type="scientific">Marchantia polymorpha subsp. ruderalis</name>
    <dbReference type="NCBI Taxonomy" id="1480154"/>
    <lineage>
        <taxon>Eukaryota</taxon>
        <taxon>Viridiplantae</taxon>
        <taxon>Streptophyta</taxon>
        <taxon>Embryophyta</taxon>
        <taxon>Marchantiophyta</taxon>
        <taxon>Marchantiopsida</taxon>
        <taxon>Marchantiidae</taxon>
        <taxon>Marchantiales</taxon>
        <taxon>Marchantiaceae</taxon>
        <taxon>Marchantia</taxon>
    </lineage>
</organism>
<dbReference type="EMBL" id="LVLJ01000301">
    <property type="protein sequence ID" value="OAE34908.1"/>
    <property type="molecule type" value="Genomic_DNA"/>
</dbReference>
<reference evidence="2" key="1">
    <citation type="submission" date="2016-03" db="EMBL/GenBank/DDBJ databases">
        <title>Mechanisms controlling the formation of the plant cell surface in tip-growing cells are functionally conserved among land plants.</title>
        <authorList>
            <person name="Honkanen S."/>
            <person name="Jones V.A."/>
            <person name="Morieri G."/>
            <person name="Champion C."/>
            <person name="Hetherington A.J."/>
            <person name="Kelly S."/>
            <person name="Saint-Marcoux D."/>
            <person name="Proust H."/>
            <person name="Prescott H."/>
            <person name="Dolan L."/>
        </authorList>
    </citation>
    <scope>NUCLEOTIDE SEQUENCE [LARGE SCALE GENOMIC DNA]</scope>
    <source>
        <tissue evidence="2">Whole gametophyte</tissue>
    </source>
</reference>
<dbReference type="Proteomes" id="UP000077202">
    <property type="component" value="Unassembled WGS sequence"/>
</dbReference>
<evidence type="ECO:0000256" key="1">
    <source>
        <dbReference type="SAM" id="MobiDB-lite"/>
    </source>
</evidence>
<evidence type="ECO:0000313" key="2">
    <source>
        <dbReference type="EMBL" id="OAE34908.1"/>
    </source>
</evidence>
<name>A0A176WP17_MARPO</name>
<gene>
    <name evidence="2" type="ORF">AXG93_400s1030</name>
</gene>
<feature type="region of interest" description="Disordered" evidence="1">
    <location>
        <begin position="117"/>
        <end position="136"/>
    </location>
</feature>
<keyword evidence="3" id="KW-1185">Reference proteome</keyword>
<comment type="caution">
    <text evidence="2">The sequence shown here is derived from an EMBL/GenBank/DDBJ whole genome shotgun (WGS) entry which is preliminary data.</text>
</comment>
<evidence type="ECO:0000313" key="3">
    <source>
        <dbReference type="Proteomes" id="UP000077202"/>
    </source>
</evidence>
<sequence length="136" mass="15325">MFELDVGQQTSHHRCHWTAVTAWPRQESLDRNLSMSQSARGGCSPPSCTRIVQSFDKSRRPRGSPSRVQYRHEGRRRYSLRQHPGDRATAEPIGGAHDLPYDRFAARDLMVDFPETMDGARKKDVTLVESSASGNA</sequence>
<proteinExistence type="predicted"/>